<comment type="caution">
    <text evidence="5">The sequence shown here is derived from an EMBL/GenBank/DDBJ whole genome shotgun (WGS) entry which is preliminary data.</text>
</comment>
<accession>A0ABP9FEP1</accession>
<evidence type="ECO:0000313" key="6">
    <source>
        <dbReference type="Proteomes" id="UP001499988"/>
    </source>
</evidence>
<dbReference type="EMBL" id="BAABJZ010000096">
    <property type="protein sequence ID" value="GAA4896126.1"/>
    <property type="molecule type" value="Genomic_DNA"/>
</dbReference>
<sequence>MSNVSRLLRLAPVAALITSTYAVAQPHVVFVTFDDLNLNSLGAYGNQLEDITPNLDRLANEGMRFNNFHVMAANCTPSRAFMMTGMYQQNSRIFSLGKAGAGNHTLRNTMPAVFQAAGYHTGVMGKNPHQMPFEPHSSWDVEYDGYSSTRVPSNIYDKMMAAIEDAKESDQPLFFNLNIFDPHTPFYGWHPRKGSIEETGNHPSRIYTADEVPYPSWFPVLPEYARVGTTRDGVENVHMLDEVAAYYNTVKRGDDSTGAMIQALIDGGIYDDTMIVVISDHGAQLPGAKTSLYNHGTASPLIVRWPGVVEAGSVNDEHMVGSIDLVPTFSEVVGQPIPMEVDGRSFLPMLHQEEVGPWREFVYKQQNDRNPSRAIQTTDSLYILNAWANGSQRFGSVTTGMFTWRMFKEAAANPELAPIVEDWVNRIEYRMPEEFYDVANDPDNLYNLIDDPAYADEIARLRQMMLDEAVTTGDDLFVPAIQDPQNHEVLASVIDAQKQFHADQRNDPNYLRVVNYDPLDGWMVIGNTIFEPFGEWGIWKSTGAGVGLTKNNGERNMGPSAVEFDGKKLAENAFLATAESFDGSVFEQIKLELLVPNHQKFERRGRVDRKTELFKSSQLNVVYHDGNEWQKAASVKGNRITGEHSWTLDAPAGGFPTDMRIGIQVQFNGDGGYVTVDSVRLSGWQDWQQVTGWSASNKPVDNAFSLTTSTPEVELSGALKGQEMGQLELSYEFRGQNISGSDRLLVEMADENGWKSIQVHNFDYVMLQGSAYKGMIELTSPLPAQTKLRFRLDSNAANAAIAINDVMLKTRSAF</sequence>
<evidence type="ECO:0000259" key="4">
    <source>
        <dbReference type="Pfam" id="PF00884"/>
    </source>
</evidence>
<feature type="domain" description="Sulfatase N-terminal" evidence="4">
    <location>
        <begin position="26"/>
        <end position="334"/>
    </location>
</feature>
<evidence type="ECO:0000313" key="5">
    <source>
        <dbReference type="EMBL" id="GAA4896126.1"/>
    </source>
</evidence>
<evidence type="ECO:0000256" key="3">
    <source>
        <dbReference type="SAM" id="SignalP"/>
    </source>
</evidence>
<comment type="similarity">
    <text evidence="1">Belongs to the sulfatase family.</text>
</comment>
<dbReference type="InterPro" id="IPR000917">
    <property type="entry name" value="Sulfatase_N"/>
</dbReference>
<reference evidence="6" key="1">
    <citation type="journal article" date="2019" name="Int. J. Syst. Evol. Microbiol.">
        <title>The Global Catalogue of Microorganisms (GCM) 10K type strain sequencing project: providing services to taxonomists for standard genome sequencing and annotation.</title>
        <authorList>
            <consortium name="The Broad Institute Genomics Platform"/>
            <consortium name="The Broad Institute Genome Sequencing Center for Infectious Disease"/>
            <person name="Wu L."/>
            <person name="Ma J."/>
        </authorList>
    </citation>
    <scope>NUCLEOTIDE SEQUENCE [LARGE SCALE GENOMIC DNA]</scope>
    <source>
        <strain evidence="6">JCM 18401</strain>
    </source>
</reference>
<gene>
    <name evidence="5" type="ORF">GCM10023333_31640</name>
</gene>
<dbReference type="Gene3D" id="3.40.720.10">
    <property type="entry name" value="Alkaline Phosphatase, subunit A"/>
    <property type="match status" value="1"/>
</dbReference>
<dbReference type="Pfam" id="PF00884">
    <property type="entry name" value="Sulfatase"/>
    <property type="match status" value="1"/>
</dbReference>
<feature type="signal peptide" evidence="3">
    <location>
        <begin position="1"/>
        <end position="24"/>
    </location>
</feature>
<dbReference type="RefSeq" id="WP_345336419.1">
    <property type="nucleotide sequence ID" value="NZ_BAABJZ010000096.1"/>
</dbReference>
<evidence type="ECO:0000256" key="1">
    <source>
        <dbReference type="ARBA" id="ARBA00008779"/>
    </source>
</evidence>
<keyword evidence="3" id="KW-0732">Signal</keyword>
<dbReference type="PANTHER" id="PTHR42693">
    <property type="entry name" value="ARYLSULFATASE FAMILY MEMBER"/>
    <property type="match status" value="1"/>
</dbReference>
<keyword evidence="6" id="KW-1185">Reference proteome</keyword>
<protein>
    <recommendedName>
        <fullName evidence="4">Sulfatase N-terminal domain-containing protein</fullName>
    </recommendedName>
</protein>
<evidence type="ECO:0000256" key="2">
    <source>
        <dbReference type="ARBA" id="ARBA00022801"/>
    </source>
</evidence>
<dbReference type="InterPro" id="IPR017850">
    <property type="entry name" value="Alkaline_phosphatase_core_sf"/>
</dbReference>
<keyword evidence="2" id="KW-0378">Hydrolase</keyword>
<organism evidence="5 6">
    <name type="scientific">Ferrimonas pelagia</name>
    <dbReference type="NCBI Taxonomy" id="1177826"/>
    <lineage>
        <taxon>Bacteria</taxon>
        <taxon>Pseudomonadati</taxon>
        <taxon>Pseudomonadota</taxon>
        <taxon>Gammaproteobacteria</taxon>
        <taxon>Alteromonadales</taxon>
        <taxon>Ferrimonadaceae</taxon>
        <taxon>Ferrimonas</taxon>
    </lineage>
</organism>
<feature type="chain" id="PRO_5045395797" description="Sulfatase N-terminal domain-containing protein" evidence="3">
    <location>
        <begin position="25"/>
        <end position="814"/>
    </location>
</feature>
<dbReference type="InterPro" id="IPR050738">
    <property type="entry name" value="Sulfatase"/>
</dbReference>
<dbReference type="PANTHER" id="PTHR42693:SF53">
    <property type="entry name" value="ENDO-4-O-SULFATASE"/>
    <property type="match status" value="1"/>
</dbReference>
<dbReference type="SUPFAM" id="SSF53649">
    <property type="entry name" value="Alkaline phosphatase-like"/>
    <property type="match status" value="1"/>
</dbReference>
<name>A0ABP9FEP1_9GAMM</name>
<dbReference type="Proteomes" id="UP001499988">
    <property type="component" value="Unassembled WGS sequence"/>
</dbReference>
<proteinExistence type="inferred from homology"/>
<dbReference type="CDD" id="cd16027">
    <property type="entry name" value="SGSH"/>
    <property type="match status" value="1"/>
</dbReference>